<organism evidence="4 5">
    <name type="scientific">Kingdonia uniflora</name>
    <dbReference type="NCBI Taxonomy" id="39325"/>
    <lineage>
        <taxon>Eukaryota</taxon>
        <taxon>Viridiplantae</taxon>
        <taxon>Streptophyta</taxon>
        <taxon>Embryophyta</taxon>
        <taxon>Tracheophyta</taxon>
        <taxon>Spermatophyta</taxon>
        <taxon>Magnoliopsida</taxon>
        <taxon>Ranunculales</taxon>
        <taxon>Circaeasteraceae</taxon>
        <taxon>Kingdonia</taxon>
    </lineage>
</organism>
<evidence type="ECO:0000256" key="1">
    <source>
        <dbReference type="ARBA" id="ARBA00022676"/>
    </source>
</evidence>
<sequence length="111" mass="12758">MDIQEIEVQWSLYHGFDVKLECKVRARIKRNVSYYGRFMPRASFGCKYQVMPPGMEFHHIVPQDGDMDGQAEGNEDNTVSPDPPIWSEVLIISLQSFQQTQSILTAEFCCP</sequence>
<protein>
    <submittedName>
        <fullName evidence="4">Uncharacterized protein</fullName>
    </submittedName>
</protein>
<feature type="region of interest" description="Disordered" evidence="3">
    <location>
        <begin position="61"/>
        <end position="80"/>
    </location>
</feature>
<dbReference type="OrthoDB" id="1734622at2759"/>
<dbReference type="PANTHER" id="PTHR46039:SF2">
    <property type="entry name" value="SUCROSE-PHOSPHATE SYNTHASE 1"/>
    <property type="match status" value="1"/>
</dbReference>
<dbReference type="InterPro" id="IPR044161">
    <property type="entry name" value="SPS"/>
</dbReference>
<dbReference type="GO" id="GO:0016757">
    <property type="term" value="F:glycosyltransferase activity"/>
    <property type="evidence" value="ECO:0007669"/>
    <property type="project" value="UniProtKB-KW"/>
</dbReference>
<keyword evidence="5" id="KW-1185">Reference proteome</keyword>
<evidence type="ECO:0000256" key="3">
    <source>
        <dbReference type="SAM" id="MobiDB-lite"/>
    </source>
</evidence>
<dbReference type="PANTHER" id="PTHR46039">
    <property type="entry name" value="SUCROSE-PHOSPHATE SYNTHASE 3-RELATED"/>
    <property type="match status" value="1"/>
</dbReference>
<keyword evidence="1" id="KW-0328">Glycosyltransferase</keyword>
<accession>A0A7J7LTC7</accession>
<proteinExistence type="predicted"/>
<evidence type="ECO:0000313" key="4">
    <source>
        <dbReference type="EMBL" id="KAF6145827.1"/>
    </source>
</evidence>
<evidence type="ECO:0000313" key="5">
    <source>
        <dbReference type="Proteomes" id="UP000541444"/>
    </source>
</evidence>
<dbReference type="EMBL" id="JACGCM010002027">
    <property type="protein sequence ID" value="KAF6145827.1"/>
    <property type="molecule type" value="Genomic_DNA"/>
</dbReference>
<reference evidence="4 5" key="1">
    <citation type="journal article" date="2020" name="IScience">
        <title>Genome Sequencing of the Endangered Kingdonia uniflora (Circaeasteraceae, Ranunculales) Reveals Potential Mechanisms of Evolutionary Specialization.</title>
        <authorList>
            <person name="Sun Y."/>
            <person name="Deng T."/>
            <person name="Zhang A."/>
            <person name="Moore M.J."/>
            <person name="Landis J.B."/>
            <person name="Lin N."/>
            <person name="Zhang H."/>
            <person name="Zhang X."/>
            <person name="Huang J."/>
            <person name="Zhang X."/>
            <person name="Sun H."/>
            <person name="Wang H."/>
        </authorList>
    </citation>
    <scope>NUCLEOTIDE SEQUENCE [LARGE SCALE GENOMIC DNA]</scope>
    <source>
        <strain evidence="4">TB1705</strain>
        <tissue evidence="4">Leaf</tissue>
    </source>
</reference>
<name>A0A7J7LTC7_9MAGN</name>
<comment type="caution">
    <text evidence="4">The sequence shown here is derived from an EMBL/GenBank/DDBJ whole genome shotgun (WGS) entry which is preliminary data.</text>
</comment>
<evidence type="ECO:0000256" key="2">
    <source>
        <dbReference type="ARBA" id="ARBA00022679"/>
    </source>
</evidence>
<dbReference type="Proteomes" id="UP000541444">
    <property type="component" value="Unassembled WGS sequence"/>
</dbReference>
<gene>
    <name evidence="4" type="ORF">GIB67_028822</name>
</gene>
<feature type="compositionally biased region" description="Acidic residues" evidence="3">
    <location>
        <begin position="65"/>
        <end position="75"/>
    </location>
</feature>
<keyword evidence="2" id="KW-0808">Transferase</keyword>
<dbReference type="AlphaFoldDB" id="A0A7J7LTC7"/>